<reference evidence="2" key="1">
    <citation type="journal article" date="2002" name="Nature">
        <title>The genome sequence and structure of rice chromosome 1.</title>
        <authorList>
            <person name="Sasaki T."/>
            <person name="Matsumoto T."/>
            <person name="Yamamoto K."/>
            <person name="Sakata K."/>
            <person name="Baba T."/>
            <person name="Katayose Y."/>
            <person name="Wu J."/>
            <person name="Niimura Y."/>
            <person name="Cheng Z."/>
            <person name="Nagamura Y."/>
            <person name="Antonio B.A."/>
            <person name="Kanamori H."/>
            <person name="Hosokawa S."/>
            <person name="Masukawa M."/>
            <person name="Arikawa K."/>
            <person name="Chiden Y."/>
            <person name="Hayashi M."/>
            <person name="Okamoto M."/>
            <person name="Ando T."/>
            <person name="Aoki H."/>
            <person name="Arita K."/>
            <person name="Hamada M."/>
            <person name="Harada C."/>
            <person name="Hijishita S."/>
            <person name="Honda M."/>
            <person name="Ichikawa Y."/>
            <person name="Idonuma A."/>
            <person name="Iijima M."/>
            <person name="Ikeda M."/>
            <person name="Ikeno M."/>
            <person name="Itoh S."/>
            <person name="Itoh T."/>
            <person name="Itoh Y."/>
            <person name="Itoh Y."/>
            <person name="Iwabuchi A."/>
            <person name="Kamiya K."/>
            <person name="Karasawa W."/>
            <person name="Katagiri S."/>
            <person name="Kikuta A."/>
            <person name="Kobayashi N."/>
            <person name="Kono I."/>
            <person name="Machita K."/>
            <person name="Maehara T."/>
            <person name="Mizuno H."/>
            <person name="Mizubayashi T."/>
            <person name="Mukai Y."/>
            <person name="Nagasaki H."/>
            <person name="Nakashima M."/>
            <person name="Nakama Y."/>
            <person name="Nakamichi Y."/>
            <person name="Nakamura M."/>
            <person name="Namiki N."/>
            <person name="Negishi M."/>
            <person name="Ohta I."/>
            <person name="Ono N."/>
            <person name="Saji S."/>
            <person name="Sakai K."/>
            <person name="Shibata M."/>
            <person name="Shimokawa T."/>
            <person name="Shomura A."/>
            <person name="Song J."/>
            <person name="Takazaki Y."/>
            <person name="Terasawa K."/>
            <person name="Tsuji K."/>
            <person name="Waki K."/>
            <person name="Yamagata H."/>
            <person name="Yamane H."/>
            <person name="Yoshiki S."/>
            <person name="Yoshihara R."/>
            <person name="Yukawa K."/>
            <person name="Zhong H."/>
            <person name="Iwama H."/>
            <person name="Endo T."/>
            <person name="Ito H."/>
            <person name="Hahn J.H."/>
            <person name="Kim H.I."/>
            <person name="Eun M.Y."/>
            <person name="Yano M."/>
            <person name="Jiang J."/>
            <person name="Gojobori T."/>
        </authorList>
    </citation>
    <scope>NUCLEOTIDE SEQUENCE [LARGE SCALE GENOMIC DNA]</scope>
</reference>
<accession>Q9LIT5</accession>
<dbReference type="EMBL" id="AP001278">
    <property type="protein sequence ID" value="BAA92205.1"/>
    <property type="molecule type" value="Genomic_DNA"/>
</dbReference>
<dbReference type="Proteomes" id="UP000817658">
    <property type="component" value="Chromosome 1"/>
</dbReference>
<name>Q9LIT5_ORYSJ</name>
<protein>
    <submittedName>
        <fullName evidence="2">Uncharacterized protein</fullName>
    </submittedName>
</protein>
<evidence type="ECO:0000313" key="2">
    <source>
        <dbReference type="EMBL" id="BAA92205.1"/>
    </source>
</evidence>
<proteinExistence type="predicted"/>
<gene>
    <name evidence="2" type="primary">P0434D08.20</name>
</gene>
<organism evidence="2">
    <name type="scientific">Oryza sativa subsp. japonica</name>
    <name type="common">Rice</name>
    <dbReference type="NCBI Taxonomy" id="39947"/>
    <lineage>
        <taxon>Eukaryota</taxon>
        <taxon>Viridiplantae</taxon>
        <taxon>Streptophyta</taxon>
        <taxon>Embryophyta</taxon>
        <taxon>Tracheophyta</taxon>
        <taxon>Spermatophyta</taxon>
        <taxon>Magnoliopsida</taxon>
        <taxon>Liliopsida</taxon>
        <taxon>Poales</taxon>
        <taxon>Poaceae</taxon>
        <taxon>BOP clade</taxon>
        <taxon>Oryzoideae</taxon>
        <taxon>Oryzeae</taxon>
        <taxon>Oryzinae</taxon>
        <taxon>Oryza</taxon>
        <taxon>Oryza sativa</taxon>
    </lineage>
</organism>
<feature type="region of interest" description="Disordered" evidence="1">
    <location>
        <begin position="32"/>
        <end position="74"/>
    </location>
</feature>
<dbReference type="AlphaFoldDB" id="Q9LIT5"/>
<sequence length="108" mass="11140">MAQWAGGGGAQARAHLQNHTTIFSKSCWVASGGGGRLRNKRRRAAGRSGGSGQRAVESGAGRRGAAAPRSGGSVGASAFARLKTLGYYILSISCESRLQKQIGQPALR</sequence>
<feature type="compositionally biased region" description="Low complexity" evidence="1">
    <location>
        <begin position="53"/>
        <end position="74"/>
    </location>
</feature>
<evidence type="ECO:0000256" key="1">
    <source>
        <dbReference type="SAM" id="MobiDB-lite"/>
    </source>
</evidence>